<dbReference type="InterPro" id="IPR057326">
    <property type="entry name" value="KR_dom"/>
</dbReference>
<sequence length="243" mass="25881">MDLSNKVVLITGSSRGIGREIALAFAQKGCRLVLNGRSQLPADLAAKLQEMHVDYQFIPADLGDLASLSDFAQKAWDAYGRIDVLVNNAGINRDKLLIGMKAADLTDVVNVDLNGPIVLTSQLLKKMYKQKSGCIINMASVVGLMGNVGQANYAAAKGGLIAFTKSLAREAALRNIRANAIAPGMIVSDMTNRLSEKTKKELAARIPLGHFGQGRDVAQAALFLAESDYVTGQTIVVDGGMCM</sequence>
<dbReference type="SMART" id="SM00822">
    <property type="entry name" value="PKS_KR"/>
    <property type="match status" value="1"/>
</dbReference>
<dbReference type="PANTHER" id="PTHR42879:SF2">
    <property type="entry name" value="3-OXOACYL-[ACYL-CARRIER-PROTEIN] REDUCTASE FABG"/>
    <property type="match status" value="1"/>
</dbReference>
<dbReference type="Gene3D" id="3.40.50.720">
    <property type="entry name" value="NAD(P)-binding Rossmann-like Domain"/>
    <property type="match status" value="1"/>
</dbReference>
<dbReference type="PRINTS" id="PR00081">
    <property type="entry name" value="GDHRDH"/>
</dbReference>
<evidence type="ECO:0000256" key="1">
    <source>
        <dbReference type="ARBA" id="ARBA00006484"/>
    </source>
</evidence>
<evidence type="ECO:0000313" key="4">
    <source>
        <dbReference type="EMBL" id="GFZ26583.1"/>
    </source>
</evidence>
<dbReference type="AlphaFoldDB" id="A0A916QJ86"/>
<dbReference type="GO" id="GO:0016491">
    <property type="term" value="F:oxidoreductase activity"/>
    <property type="evidence" value="ECO:0007669"/>
    <property type="project" value="UniProtKB-KW"/>
</dbReference>
<evidence type="ECO:0000256" key="2">
    <source>
        <dbReference type="ARBA" id="ARBA00023002"/>
    </source>
</evidence>
<name>A0A916QJ86_9LACO</name>
<comment type="caution">
    <text evidence="4">The sequence shown here is derived from an EMBL/GenBank/DDBJ whole genome shotgun (WGS) entry which is preliminary data.</text>
</comment>
<evidence type="ECO:0000259" key="3">
    <source>
        <dbReference type="SMART" id="SM00822"/>
    </source>
</evidence>
<comment type="similarity">
    <text evidence="1">Belongs to the short-chain dehydrogenases/reductases (SDR) family.</text>
</comment>
<dbReference type="PROSITE" id="PS00061">
    <property type="entry name" value="ADH_SHORT"/>
    <property type="match status" value="1"/>
</dbReference>
<accession>A0A916QJ86</accession>
<reference evidence="4" key="1">
    <citation type="submission" date="2020-08" db="EMBL/GenBank/DDBJ databases">
        <title>Taxonomic study for Lactobacillus species isolated from hardwood bark.</title>
        <authorList>
            <person name="Tohno M."/>
            <person name="Tanizawa Y."/>
        </authorList>
    </citation>
    <scope>NUCLEOTIDE SEQUENCE</scope>
    <source>
        <strain evidence="4">B40</strain>
    </source>
</reference>
<dbReference type="InterPro" id="IPR036291">
    <property type="entry name" value="NAD(P)-bd_dom_sf"/>
</dbReference>
<dbReference type="PRINTS" id="PR00080">
    <property type="entry name" value="SDRFAMILY"/>
</dbReference>
<dbReference type="EMBL" id="BMAY01000003">
    <property type="protein sequence ID" value="GFZ26583.1"/>
    <property type="molecule type" value="Genomic_DNA"/>
</dbReference>
<evidence type="ECO:0000313" key="5">
    <source>
        <dbReference type="Proteomes" id="UP000677218"/>
    </source>
</evidence>
<dbReference type="GO" id="GO:0032787">
    <property type="term" value="P:monocarboxylic acid metabolic process"/>
    <property type="evidence" value="ECO:0007669"/>
    <property type="project" value="UniProtKB-ARBA"/>
</dbReference>
<organism evidence="4 5">
    <name type="scientific">Lactobacillus corticis</name>
    <dbReference type="NCBI Taxonomy" id="2201249"/>
    <lineage>
        <taxon>Bacteria</taxon>
        <taxon>Bacillati</taxon>
        <taxon>Bacillota</taxon>
        <taxon>Bacilli</taxon>
        <taxon>Lactobacillales</taxon>
        <taxon>Lactobacillaceae</taxon>
        <taxon>Lactobacillus</taxon>
    </lineage>
</organism>
<dbReference type="PANTHER" id="PTHR42879">
    <property type="entry name" value="3-OXOACYL-(ACYL-CARRIER-PROTEIN) REDUCTASE"/>
    <property type="match status" value="1"/>
</dbReference>
<dbReference type="InterPro" id="IPR020904">
    <property type="entry name" value="Sc_DH/Rdtase_CS"/>
</dbReference>
<dbReference type="FunFam" id="3.40.50.720:FF:000173">
    <property type="entry name" value="3-oxoacyl-[acyl-carrier protein] reductase"/>
    <property type="match status" value="1"/>
</dbReference>
<dbReference type="Proteomes" id="UP000677218">
    <property type="component" value="Unassembled WGS sequence"/>
</dbReference>
<proteinExistence type="inferred from homology"/>
<dbReference type="SUPFAM" id="SSF51735">
    <property type="entry name" value="NAD(P)-binding Rossmann-fold domains"/>
    <property type="match status" value="1"/>
</dbReference>
<dbReference type="InterPro" id="IPR002347">
    <property type="entry name" value="SDR_fam"/>
</dbReference>
<dbReference type="RefSeq" id="WP_212780289.1">
    <property type="nucleotide sequence ID" value="NZ_BMAY01000003.1"/>
</dbReference>
<dbReference type="Pfam" id="PF13561">
    <property type="entry name" value="adh_short_C2"/>
    <property type="match status" value="1"/>
</dbReference>
<protein>
    <submittedName>
        <fullName evidence="4">3-oxoacyl-ACP reductase</fullName>
    </submittedName>
</protein>
<keyword evidence="2" id="KW-0560">Oxidoreductase</keyword>
<keyword evidence="5" id="KW-1185">Reference proteome</keyword>
<gene>
    <name evidence="4" type="primary">fabG_2</name>
    <name evidence="4" type="ORF">LCB40_04630</name>
</gene>
<dbReference type="InterPro" id="IPR050259">
    <property type="entry name" value="SDR"/>
</dbReference>
<feature type="domain" description="Ketoreductase" evidence="3">
    <location>
        <begin position="6"/>
        <end position="184"/>
    </location>
</feature>